<feature type="transmembrane region" description="Helical" evidence="6">
    <location>
        <begin position="58"/>
        <end position="82"/>
    </location>
</feature>
<evidence type="ECO:0000256" key="3">
    <source>
        <dbReference type="ARBA" id="ARBA00022692"/>
    </source>
</evidence>
<evidence type="ECO:0000259" key="7">
    <source>
        <dbReference type="PROSITE" id="PS50262"/>
    </source>
</evidence>
<evidence type="ECO:0000256" key="1">
    <source>
        <dbReference type="ARBA" id="ARBA00004370"/>
    </source>
</evidence>
<dbReference type="InterPro" id="IPR019430">
    <property type="entry name" value="7TM_GPCR_serpentine_rcpt_Srx"/>
</dbReference>
<evidence type="ECO:0000256" key="2">
    <source>
        <dbReference type="ARBA" id="ARBA00010663"/>
    </source>
</evidence>
<keyword evidence="3 6" id="KW-0812">Transmembrane</keyword>
<protein>
    <recommendedName>
        <fullName evidence="7">G-protein coupled receptors family 1 profile domain-containing protein</fullName>
    </recommendedName>
</protein>
<sequence length="375" mass="43130">MSISTGSLSVFMCPLIDINELTGIDCSVLHPDICVKCDLKGGYLSGESIYDLSSVSHLIYLTIWASTIVIGTLGLFGNFLIIKILKRRNSKRAFDFLLTVLAAADTFSCIIAMIACTVPIFYFQNWIRGGHVFMYSFIISFNTMLFGRSLSIFTAVLITIQSFFMIAFPVPSCQWFTPRKTKLLSLSVLLFSVSLSIPRYSSVYIGVNPYSHEDFQKSHLHEFPYLLKPTALHEFWYTTLNGMHNQIDYWAPLPLLVFFKFLSYWNVRKLNKTRRGLNCNQQIQAVRMFLPVVIVLIICNFSPILYYILMHFKKVVYRELYALVCLSTALNSSVNFPIYYFRASNFRSEAKVLLNQIFILFSNVARNERCELSRL</sequence>
<feature type="transmembrane region" description="Helical" evidence="6">
    <location>
        <begin position="249"/>
        <end position="267"/>
    </location>
</feature>
<dbReference type="Proteomes" id="UP001642540">
    <property type="component" value="Unassembled WGS sequence"/>
</dbReference>
<evidence type="ECO:0000256" key="4">
    <source>
        <dbReference type="ARBA" id="ARBA00022989"/>
    </source>
</evidence>
<reference evidence="8 9" key="1">
    <citation type="submission" date="2024-08" db="EMBL/GenBank/DDBJ databases">
        <authorList>
            <person name="Cucini C."/>
            <person name="Frati F."/>
        </authorList>
    </citation>
    <scope>NUCLEOTIDE SEQUENCE [LARGE SCALE GENOMIC DNA]</scope>
</reference>
<dbReference type="InterPro" id="IPR017452">
    <property type="entry name" value="GPCR_Rhodpsn_7TM"/>
</dbReference>
<dbReference type="InterPro" id="IPR052954">
    <property type="entry name" value="GPCR-Ligand_Int"/>
</dbReference>
<organism evidence="8 9">
    <name type="scientific">Orchesella dallaii</name>
    <dbReference type="NCBI Taxonomy" id="48710"/>
    <lineage>
        <taxon>Eukaryota</taxon>
        <taxon>Metazoa</taxon>
        <taxon>Ecdysozoa</taxon>
        <taxon>Arthropoda</taxon>
        <taxon>Hexapoda</taxon>
        <taxon>Collembola</taxon>
        <taxon>Entomobryomorpha</taxon>
        <taxon>Entomobryoidea</taxon>
        <taxon>Orchesellidae</taxon>
        <taxon>Orchesellinae</taxon>
        <taxon>Orchesella</taxon>
    </lineage>
</organism>
<feature type="transmembrane region" description="Helical" evidence="6">
    <location>
        <begin position="288"/>
        <end position="308"/>
    </location>
</feature>
<dbReference type="Pfam" id="PF10328">
    <property type="entry name" value="7TM_GPCR_Srx"/>
    <property type="match status" value="1"/>
</dbReference>
<dbReference type="PROSITE" id="PS50262">
    <property type="entry name" value="G_PROTEIN_RECEP_F1_2"/>
    <property type="match status" value="1"/>
</dbReference>
<comment type="subcellular location">
    <subcellularLocation>
        <location evidence="1">Membrane</location>
    </subcellularLocation>
</comment>
<dbReference type="PRINTS" id="PR00237">
    <property type="entry name" value="GPCRRHODOPSN"/>
</dbReference>
<keyword evidence="5 6" id="KW-0472">Membrane</keyword>
<dbReference type="PANTHER" id="PTHR46641">
    <property type="entry name" value="FMRFAMIDE RECEPTOR-RELATED"/>
    <property type="match status" value="1"/>
</dbReference>
<proteinExistence type="inferred from homology"/>
<feature type="transmembrane region" description="Helical" evidence="6">
    <location>
        <begin position="183"/>
        <end position="201"/>
    </location>
</feature>
<evidence type="ECO:0000313" key="9">
    <source>
        <dbReference type="Proteomes" id="UP001642540"/>
    </source>
</evidence>
<evidence type="ECO:0000256" key="5">
    <source>
        <dbReference type="ARBA" id="ARBA00023136"/>
    </source>
</evidence>
<feature type="domain" description="G-protein coupled receptors family 1 profile" evidence="7">
    <location>
        <begin position="77"/>
        <end position="339"/>
    </location>
</feature>
<keyword evidence="9" id="KW-1185">Reference proteome</keyword>
<comment type="caution">
    <text evidence="8">The sequence shown here is derived from an EMBL/GenBank/DDBJ whole genome shotgun (WGS) entry which is preliminary data.</text>
</comment>
<dbReference type="InterPro" id="IPR000276">
    <property type="entry name" value="GPCR_Rhodpsn"/>
</dbReference>
<evidence type="ECO:0000256" key="6">
    <source>
        <dbReference type="SAM" id="Phobius"/>
    </source>
</evidence>
<feature type="transmembrane region" description="Helical" evidence="6">
    <location>
        <begin position="320"/>
        <end position="341"/>
    </location>
</feature>
<dbReference type="EMBL" id="CAXLJM020000017">
    <property type="protein sequence ID" value="CAL8084110.1"/>
    <property type="molecule type" value="Genomic_DNA"/>
</dbReference>
<feature type="transmembrane region" description="Helical" evidence="6">
    <location>
        <begin position="150"/>
        <end position="171"/>
    </location>
</feature>
<feature type="transmembrane region" description="Helical" evidence="6">
    <location>
        <begin position="94"/>
        <end position="123"/>
    </location>
</feature>
<dbReference type="Gene3D" id="1.20.1070.10">
    <property type="entry name" value="Rhodopsin 7-helix transmembrane proteins"/>
    <property type="match status" value="1"/>
</dbReference>
<keyword evidence="4 6" id="KW-1133">Transmembrane helix</keyword>
<dbReference type="SUPFAM" id="SSF81321">
    <property type="entry name" value="Family A G protein-coupled receptor-like"/>
    <property type="match status" value="1"/>
</dbReference>
<accession>A0ABP1Q034</accession>
<comment type="similarity">
    <text evidence="2">Belongs to the G-protein coupled receptor 1 family.</text>
</comment>
<gene>
    <name evidence="8" type="ORF">ODALV1_LOCUS5702</name>
</gene>
<evidence type="ECO:0000313" key="8">
    <source>
        <dbReference type="EMBL" id="CAL8084110.1"/>
    </source>
</evidence>
<name>A0ABP1Q034_9HEXA</name>
<dbReference type="PANTHER" id="PTHR46641:SF2">
    <property type="entry name" value="FMRFAMIDE RECEPTOR"/>
    <property type="match status" value="1"/>
</dbReference>